<feature type="region of interest" description="Disordered" evidence="1">
    <location>
        <begin position="339"/>
        <end position="359"/>
    </location>
</feature>
<evidence type="ECO:0000313" key="3">
    <source>
        <dbReference type="Proteomes" id="UP000254133"/>
    </source>
</evidence>
<evidence type="ECO:0000256" key="1">
    <source>
        <dbReference type="SAM" id="MobiDB-lite"/>
    </source>
</evidence>
<feature type="compositionally biased region" description="Basic and acidic residues" evidence="1">
    <location>
        <begin position="345"/>
        <end position="358"/>
    </location>
</feature>
<dbReference type="Proteomes" id="UP000254133">
    <property type="component" value="Unassembled WGS sequence"/>
</dbReference>
<feature type="region of interest" description="Disordered" evidence="1">
    <location>
        <begin position="119"/>
        <end position="159"/>
    </location>
</feature>
<feature type="compositionally biased region" description="Polar residues" evidence="1">
    <location>
        <begin position="150"/>
        <end position="159"/>
    </location>
</feature>
<evidence type="ECO:0008006" key="4">
    <source>
        <dbReference type="Google" id="ProtNLM"/>
    </source>
</evidence>
<feature type="compositionally biased region" description="Low complexity" evidence="1">
    <location>
        <begin position="132"/>
        <end position="149"/>
    </location>
</feature>
<dbReference type="AlphaFoldDB" id="A0A378PNE2"/>
<proteinExistence type="predicted"/>
<reference evidence="2 3" key="1">
    <citation type="submission" date="2018-06" db="EMBL/GenBank/DDBJ databases">
        <authorList>
            <consortium name="Pathogen Informatics"/>
            <person name="Doyle S."/>
        </authorList>
    </citation>
    <scope>NUCLEOTIDE SEQUENCE [LARGE SCALE GENOMIC DNA]</scope>
    <source>
        <strain evidence="2 3">NCTC9426</strain>
    </source>
</reference>
<sequence>MTSTDSKKAMRIAMVGVSPADQITFKGYLRVLLRLDVDLDWVSAQMGEVDLYVINQDFKNSTSVQKLIELHPRTPILYVSRNLTGNGGIAGDSLVLPLKQINALNDWLHEKVDVLKGLPYQKSSTSGEPDKTSTQTNQENQTSQSAQTAHTAQSPQSTTSKLDDVIDLIKTLHARPKSLFELTQDGEVLAVIDGARQLVWLKSAKVADVTTWRLRVYGGVAGEPKQALDMNQWLYQMAWANGEKLLPLIDGNARYQLRSWAKPDNNADRRIILRTMVALEDTARTVDEIVARTGLGRPIVQKVIVSLLLSQHLMDDNYQNVNATIMQTSTVAPVTVTASASVSEPEPRPEPKTAEQQEKIGFLSRLRRKLGL</sequence>
<organism evidence="2 3">
    <name type="scientific">Moraxella bovis</name>
    <dbReference type="NCBI Taxonomy" id="476"/>
    <lineage>
        <taxon>Bacteria</taxon>
        <taxon>Pseudomonadati</taxon>
        <taxon>Pseudomonadota</taxon>
        <taxon>Gammaproteobacteria</taxon>
        <taxon>Moraxellales</taxon>
        <taxon>Moraxellaceae</taxon>
        <taxon>Moraxella</taxon>
    </lineage>
</organism>
<accession>A0A378PNE2</accession>
<protein>
    <recommendedName>
        <fullName evidence="4">DUF4388 domain-containing protein</fullName>
    </recommendedName>
</protein>
<dbReference type="RefSeq" id="WP_147287271.1">
    <property type="nucleotide sequence ID" value="NZ_UGPZ01000002.1"/>
</dbReference>
<gene>
    <name evidence="2" type="ORF">NCTC9426_00041</name>
</gene>
<dbReference type="EMBL" id="UGPZ01000002">
    <property type="protein sequence ID" value="STY90038.1"/>
    <property type="molecule type" value="Genomic_DNA"/>
</dbReference>
<name>A0A378PNE2_MORBO</name>
<evidence type="ECO:0000313" key="2">
    <source>
        <dbReference type="EMBL" id="STY90038.1"/>
    </source>
</evidence>